<dbReference type="NCBIfam" id="TIGR01509">
    <property type="entry name" value="HAD-SF-IA-v3"/>
    <property type="match status" value="1"/>
</dbReference>
<evidence type="ECO:0000313" key="1">
    <source>
        <dbReference type="EMBL" id="SUQ12781.1"/>
    </source>
</evidence>
<dbReference type="InterPro" id="IPR023214">
    <property type="entry name" value="HAD_sf"/>
</dbReference>
<dbReference type="Gene3D" id="1.10.150.240">
    <property type="entry name" value="Putative phosphatase, domain 2"/>
    <property type="match status" value="1"/>
</dbReference>
<sequence>MKAFKGAIFDLDGTLLDSMGVWETIDIEFLGKRGIPLPNDYLEMITPMGFEAAARYTIERFGLREEPRELVQEWYSMAKDAYANTVTLKPNVREYLKMLKENGIRIAAATSSDPQLFGPALLNNGILSYFEHIITVHDVTRGKGYPDIYEAAAERINTKPADTVVFEDILKGIEGAKAGGFLAVGVYDRYSEYEKDAMVELADYYIHDFGELMEGEHRIR</sequence>
<keyword evidence="2" id="KW-1185">Reference proteome</keyword>
<dbReference type="RefSeq" id="WP_109708773.1">
    <property type="nucleotide sequence ID" value="NZ_QGDS01000001.1"/>
</dbReference>
<organism evidence="1 2">
    <name type="scientific">Faecalicatena contorta</name>
    <dbReference type="NCBI Taxonomy" id="39482"/>
    <lineage>
        <taxon>Bacteria</taxon>
        <taxon>Bacillati</taxon>
        <taxon>Bacillota</taxon>
        <taxon>Clostridia</taxon>
        <taxon>Lachnospirales</taxon>
        <taxon>Lachnospiraceae</taxon>
        <taxon>Faecalicatena</taxon>
    </lineage>
</organism>
<dbReference type="InterPro" id="IPR006439">
    <property type="entry name" value="HAD-SF_hydro_IA"/>
</dbReference>
<dbReference type="SFLD" id="SFLDG01129">
    <property type="entry name" value="C1.5:_HAD__Beta-PGM__Phosphata"/>
    <property type="match status" value="1"/>
</dbReference>
<dbReference type="GO" id="GO:0016791">
    <property type="term" value="F:phosphatase activity"/>
    <property type="evidence" value="ECO:0007669"/>
    <property type="project" value="TreeGrafter"/>
</dbReference>
<dbReference type="Pfam" id="PF00702">
    <property type="entry name" value="Hydrolase"/>
    <property type="match status" value="1"/>
</dbReference>
<dbReference type="InterPro" id="IPR023198">
    <property type="entry name" value="PGP-like_dom2"/>
</dbReference>
<dbReference type="InterPro" id="IPR036412">
    <property type="entry name" value="HAD-like_sf"/>
</dbReference>
<gene>
    <name evidence="1" type="ORF">SAMN05216529_101678</name>
</gene>
<name>A0A316A4M6_9FIRM</name>
<dbReference type="SFLD" id="SFLDG01135">
    <property type="entry name" value="C1.5.6:_HAD__Beta-PGM__Phospha"/>
    <property type="match status" value="1"/>
</dbReference>
<dbReference type="CDD" id="cd07505">
    <property type="entry name" value="HAD_BPGM-like"/>
    <property type="match status" value="1"/>
</dbReference>
<dbReference type="PANTHER" id="PTHR18901:SF38">
    <property type="entry name" value="PSEUDOURIDINE-5'-PHOSPHATASE"/>
    <property type="match status" value="1"/>
</dbReference>
<dbReference type="AlphaFoldDB" id="A0A316A4M6"/>
<proteinExistence type="predicted"/>
<dbReference type="SUPFAM" id="SSF56784">
    <property type="entry name" value="HAD-like"/>
    <property type="match status" value="1"/>
</dbReference>
<dbReference type="Gene3D" id="3.40.50.1000">
    <property type="entry name" value="HAD superfamily/HAD-like"/>
    <property type="match status" value="1"/>
</dbReference>
<accession>A0A316A4M6</accession>
<dbReference type="SFLD" id="SFLDS00003">
    <property type="entry name" value="Haloacid_Dehalogenase"/>
    <property type="match status" value="1"/>
</dbReference>
<protein>
    <submittedName>
        <fullName evidence="1">Haloacid dehalogenase superfamily, subfamily IA, variant 3 with third motif having DD or ED</fullName>
    </submittedName>
</protein>
<dbReference type="OrthoDB" id="9797743at2"/>
<dbReference type="EMBL" id="UHJJ01000001">
    <property type="protein sequence ID" value="SUQ12781.1"/>
    <property type="molecule type" value="Genomic_DNA"/>
</dbReference>
<evidence type="ECO:0000313" key="2">
    <source>
        <dbReference type="Proteomes" id="UP000254051"/>
    </source>
</evidence>
<dbReference type="Proteomes" id="UP000254051">
    <property type="component" value="Unassembled WGS sequence"/>
</dbReference>
<reference evidence="2" key="1">
    <citation type="submission" date="2017-07" db="EMBL/GenBank/DDBJ databases">
        <authorList>
            <person name="Varghese N."/>
            <person name="Submissions S."/>
        </authorList>
    </citation>
    <scope>NUCLEOTIDE SEQUENCE [LARGE SCALE GENOMIC DNA]</scope>
    <source>
        <strain evidence="2">NLAE-zl-C134</strain>
    </source>
</reference>
<dbReference type="PANTHER" id="PTHR18901">
    <property type="entry name" value="2-DEOXYGLUCOSE-6-PHOSPHATE PHOSPHATASE 2"/>
    <property type="match status" value="1"/>
</dbReference>